<evidence type="ECO:0000313" key="13">
    <source>
        <dbReference type="Proteomes" id="UP000887568"/>
    </source>
</evidence>
<reference evidence="12" key="1">
    <citation type="submission" date="2022-11" db="UniProtKB">
        <authorList>
            <consortium name="EnsemblMetazoa"/>
        </authorList>
    </citation>
    <scope>IDENTIFICATION</scope>
</reference>
<dbReference type="EnsemblMetazoa" id="XM_038205001.1">
    <property type="protein sequence ID" value="XP_038060929.1"/>
    <property type="gene ID" value="LOC119731758"/>
</dbReference>
<dbReference type="Proteomes" id="UP000887568">
    <property type="component" value="Unplaced"/>
</dbReference>
<dbReference type="PANTHER" id="PTHR48041">
    <property type="entry name" value="ABC TRANSPORTER G FAMILY MEMBER 28"/>
    <property type="match status" value="1"/>
</dbReference>
<protein>
    <recommendedName>
        <fullName evidence="11">ABC transporter domain-containing protein</fullName>
    </recommendedName>
</protein>
<dbReference type="GO" id="GO:0016887">
    <property type="term" value="F:ATP hydrolysis activity"/>
    <property type="evidence" value="ECO:0007669"/>
    <property type="project" value="InterPro"/>
</dbReference>
<keyword evidence="13" id="KW-1185">Reference proteome</keyword>
<sequence length="709" mass="79046">MYHYQPNHMQVQVASDSDSFSRGKVTSHHGLESNASSSTSSRGMERKRYQGTVRESLLPNAPAPVYGSLPDGNHAPRGEPQLTRSQSVCGCTVSFHNISYTVKTKEDGKKINKVILNDVSGVFGPGMNAILGPTGSGKTSLLDVLAARKDPKGLSGTVLIDGRAQPKNFKLVSGYVVQDDVVMGTLTVRENLEFSANLRLTKAVSKEERKQRVQDVINELGLNLCSETKVGTEFIRGVSGGERKRTNVGMELITKPTVLFLDEPTTGLDASTANAVMLLLSKLTKRGRTIIFSIHQPRYSIYKLFDRMHLLALGNTVYHGMANQALEYFSENGYVCEEHNNPPDFFLDIINGDSSAVTMALENGKAADTVEDNNETVVNINSKPDSLSDKLSRLFKMSELNNSLTEEANQIYKEYSSTEEVETVVIEYPTSFATQLYYVSKRTVLNILRNPMQTYIQFGFMVIFGLVVGGLYFQLDLSTAGIQNRVGAFFFLIMNMVFSNLSAVELFIKERVIFVHESASGFYRCSAYFFAKVFCDLLPMRIIPTLIFCAITYWMIGLKAEVDAFFFFALTMILTTVTACALSFAISSSVSIMAIATLFVAVCYIFMMIFSGLLLNIETLPEWLQWLQYVSIFRYSLNALSVNELRGLEFCTFVNGTKINCFPGEDYLDQQGIDDTDWGLWQNNVALGSMSVIFLVLGYIQLRRIHKLK</sequence>
<dbReference type="AlphaFoldDB" id="A0A914AC61"/>
<feature type="transmembrane region" description="Helical" evidence="10">
    <location>
        <begin position="592"/>
        <end position="617"/>
    </location>
</feature>
<evidence type="ECO:0000313" key="12">
    <source>
        <dbReference type="EnsemblMetazoa" id="XP_038060929.1"/>
    </source>
</evidence>
<feature type="compositionally biased region" description="Polar residues" evidence="9">
    <location>
        <begin position="7"/>
        <end position="20"/>
    </location>
</feature>
<dbReference type="SUPFAM" id="SSF52540">
    <property type="entry name" value="P-loop containing nucleoside triphosphate hydrolases"/>
    <property type="match status" value="1"/>
</dbReference>
<dbReference type="GO" id="GO:0016324">
    <property type="term" value="C:apical plasma membrane"/>
    <property type="evidence" value="ECO:0007669"/>
    <property type="project" value="UniProtKB-ARBA"/>
</dbReference>
<dbReference type="GO" id="GO:0008514">
    <property type="term" value="F:organic anion transmembrane transporter activity"/>
    <property type="evidence" value="ECO:0007669"/>
    <property type="project" value="UniProtKB-ARBA"/>
</dbReference>
<dbReference type="CDD" id="cd03213">
    <property type="entry name" value="ABCG_EPDR"/>
    <property type="match status" value="1"/>
</dbReference>
<dbReference type="InterPro" id="IPR003593">
    <property type="entry name" value="AAA+_ATPase"/>
</dbReference>
<keyword evidence="6" id="KW-0067">ATP-binding</keyword>
<organism evidence="12 13">
    <name type="scientific">Patiria miniata</name>
    <name type="common">Bat star</name>
    <name type="synonym">Asterina miniata</name>
    <dbReference type="NCBI Taxonomy" id="46514"/>
    <lineage>
        <taxon>Eukaryota</taxon>
        <taxon>Metazoa</taxon>
        <taxon>Echinodermata</taxon>
        <taxon>Eleutherozoa</taxon>
        <taxon>Asterozoa</taxon>
        <taxon>Asteroidea</taxon>
        <taxon>Valvatacea</taxon>
        <taxon>Valvatida</taxon>
        <taxon>Asterinidae</taxon>
        <taxon>Patiria</taxon>
    </lineage>
</organism>
<dbReference type="InterPro" id="IPR003439">
    <property type="entry name" value="ABC_transporter-like_ATP-bd"/>
</dbReference>
<keyword evidence="4 10" id="KW-0812">Transmembrane</keyword>
<evidence type="ECO:0000256" key="7">
    <source>
        <dbReference type="ARBA" id="ARBA00022989"/>
    </source>
</evidence>
<dbReference type="InterPro" id="IPR013525">
    <property type="entry name" value="ABC2_TM"/>
</dbReference>
<evidence type="ECO:0000256" key="5">
    <source>
        <dbReference type="ARBA" id="ARBA00022741"/>
    </source>
</evidence>
<dbReference type="PROSITE" id="PS50893">
    <property type="entry name" value="ABC_TRANSPORTER_2"/>
    <property type="match status" value="1"/>
</dbReference>
<dbReference type="GO" id="GO:0140359">
    <property type="term" value="F:ABC-type transporter activity"/>
    <property type="evidence" value="ECO:0007669"/>
    <property type="project" value="InterPro"/>
</dbReference>
<keyword evidence="3" id="KW-0813">Transport</keyword>
<comment type="subcellular location">
    <subcellularLocation>
        <location evidence="1">Membrane</location>
        <topology evidence="1">Multi-pass membrane protein</topology>
    </subcellularLocation>
</comment>
<evidence type="ECO:0000256" key="9">
    <source>
        <dbReference type="SAM" id="MobiDB-lite"/>
    </source>
</evidence>
<keyword evidence="7 10" id="KW-1133">Transmembrane helix</keyword>
<evidence type="ECO:0000256" key="4">
    <source>
        <dbReference type="ARBA" id="ARBA00022692"/>
    </source>
</evidence>
<feature type="transmembrane region" description="Helical" evidence="10">
    <location>
        <begin position="455"/>
        <end position="475"/>
    </location>
</feature>
<feature type="compositionally biased region" description="Polar residues" evidence="9">
    <location>
        <begin position="33"/>
        <end position="42"/>
    </location>
</feature>
<feature type="domain" description="ABC transporter" evidence="11">
    <location>
        <begin position="93"/>
        <end position="338"/>
    </location>
</feature>
<keyword evidence="5" id="KW-0547">Nucleotide-binding</keyword>
<dbReference type="InterPro" id="IPR050352">
    <property type="entry name" value="ABCG_transporters"/>
</dbReference>
<dbReference type="OrthoDB" id="66620at2759"/>
<evidence type="ECO:0000256" key="1">
    <source>
        <dbReference type="ARBA" id="ARBA00004141"/>
    </source>
</evidence>
<dbReference type="Pfam" id="PF00005">
    <property type="entry name" value="ABC_tran"/>
    <property type="match status" value="1"/>
</dbReference>
<dbReference type="InterPro" id="IPR027417">
    <property type="entry name" value="P-loop_NTPase"/>
</dbReference>
<accession>A0A914AC61</accession>
<name>A0A914AC61_PATMI</name>
<dbReference type="GO" id="GO:0005524">
    <property type="term" value="F:ATP binding"/>
    <property type="evidence" value="ECO:0007669"/>
    <property type="project" value="UniProtKB-KW"/>
</dbReference>
<feature type="transmembrane region" description="Helical" evidence="10">
    <location>
        <begin position="487"/>
        <end position="508"/>
    </location>
</feature>
<evidence type="ECO:0000256" key="6">
    <source>
        <dbReference type="ARBA" id="ARBA00022840"/>
    </source>
</evidence>
<dbReference type="Pfam" id="PF01061">
    <property type="entry name" value="ABC2_membrane"/>
    <property type="match status" value="1"/>
</dbReference>
<dbReference type="GO" id="GO:0015562">
    <property type="term" value="F:efflux transmembrane transporter activity"/>
    <property type="evidence" value="ECO:0007669"/>
    <property type="project" value="UniProtKB-ARBA"/>
</dbReference>
<feature type="region of interest" description="Disordered" evidence="9">
    <location>
        <begin position="1"/>
        <end position="82"/>
    </location>
</feature>
<feature type="transmembrane region" description="Helical" evidence="10">
    <location>
        <begin position="562"/>
        <end position="585"/>
    </location>
</feature>
<feature type="transmembrane region" description="Helical" evidence="10">
    <location>
        <begin position="685"/>
        <end position="702"/>
    </location>
</feature>
<dbReference type="GeneID" id="119731758"/>
<keyword evidence="8 10" id="KW-0472">Membrane</keyword>
<evidence type="ECO:0000256" key="8">
    <source>
        <dbReference type="ARBA" id="ARBA00023136"/>
    </source>
</evidence>
<dbReference type="SMART" id="SM00382">
    <property type="entry name" value="AAA"/>
    <property type="match status" value="1"/>
</dbReference>
<dbReference type="OMA" id="NFMAFLH"/>
<dbReference type="Gene3D" id="3.40.50.300">
    <property type="entry name" value="P-loop containing nucleotide triphosphate hydrolases"/>
    <property type="match status" value="1"/>
</dbReference>
<feature type="transmembrane region" description="Helical" evidence="10">
    <location>
        <begin position="529"/>
        <end position="556"/>
    </location>
</feature>
<proteinExistence type="inferred from homology"/>
<evidence type="ECO:0000256" key="3">
    <source>
        <dbReference type="ARBA" id="ARBA00022448"/>
    </source>
</evidence>
<dbReference type="PANTHER" id="PTHR48041:SF116">
    <property type="entry name" value="PROTEIN BROWN"/>
    <property type="match status" value="1"/>
</dbReference>
<dbReference type="FunFam" id="3.40.50.300:FF:000622">
    <property type="entry name" value="ATP-binding cassette sub-family G member 2"/>
    <property type="match status" value="1"/>
</dbReference>
<evidence type="ECO:0000256" key="2">
    <source>
        <dbReference type="ARBA" id="ARBA00005814"/>
    </source>
</evidence>
<evidence type="ECO:0000259" key="11">
    <source>
        <dbReference type="PROSITE" id="PS50893"/>
    </source>
</evidence>
<evidence type="ECO:0000256" key="10">
    <source>
        <dbReference type="SAM" id="Phobius"/>
    </source>
</evidence>
<dbReference type="RefSeq" id="XP_038060929.1">
    <property type="nucleotide sequence ID" value="XM_038205001.1"/>
</dbReference>
<comment type="similarity">
    <text evidence="2">Belongs to the ABC transporter superfamily. ABCG family. Eye pigment precursor importer (TC 3.A.1.204) subfamily.</text>
</comment>